<dbReference type="Proteomes" id="UP001576776">
    <property type="component" value="Unassembled WGS sequence"/>
</dbReference>
<comment type="caution">
    <text evidence="2">The sequence shown here is derived from an EMBL/GenBank/DDBJ whole genome shotgun (WGS) entry which is preliminary data.</text>
</comment>
<feature type="compositionally biased region" description="Acidic residues" evidence="1">
    <location>
        <begin position="168"/>
        <end position="177"/>
    </location>
</feature>
<dbReference type="RefSeq" id="WP_413256607.1">
    <property type="nucleotide sequence ID" value="NZ_JBHFNS010000032.1"/>
</dbReference>
<sequence length="177" mass="20348">MLHFAQVQKEATTSETQLRLLARQESDENTWALIEEAEVISPAAIDGLSNGLLVLVELSYKEDSPTPQVLSIKDATDWVLNLVRTYLASGITVEFLQQERVRVEEGLQTLTLEKLEISRRLLEVEARREEIQELEAKLQQQMEEIQQQKEDIQKLEDKLQQQMKDLDKGEEDEGKEG</sequence>
<keyword evidence="3" id="KW-1185">Reference proteome</keyword>
<evidence type="ECO:0000313" key="3">
    <source>
        <dbReference type="Proteomes" id="UP001576776"/>
    </source>
</evidence>
<feature type="region of interest" description="Disordered" evidence="1">
    <location>
        <begin position="149"/>
        <end position="177"/>
    </location>
</feature>
<accession>A0ABV4YA17</accession>
<protein>
    <submittedName>
        <fullName evidence="2">Uncharacterized protein</fullName>
    </submittedName>
</protein>
<proteinExistence type="predicted"/>
<name>A0ABV4YA17_9CYAN</name>
<feature type="compositionally biased region" description="Basic and acidic residues" evidence="1">
    <location>
        <begin position="149"/>
        <end position="167"/>
    </location>
</feature>
<dbReference type="EMBL" id="JBHFNS010000032">
    <property type="protein sequence ID" value="MFB2935084.1"/>
    <property type="molecule type" value="Genomic_DNA"/>
</dbReference>
<reference evidence="2 3" key="1">
    <citation type="submission" date="2024-09" db="EMBL/GenBank/DDBJ databases">
        <title>Floridaenema gen nov. (Aerosakkonemataceae, Aerosakkonematales ord. nov., Cyanobacteria) from benthic tropical and subtropical fresh waters, with the description of four new species.</title>
        <authorList>
            <person name="Moretto J.A."/>
            <person name="Berthold D.E."/>
            <person name="Lefler F.W."/>
            <person name="Huang I.-S."/>
            <person name="Laughinghouse H. IV."/>
        </authorList>
    </citation>
    <scope>NUCLEOTIDE SEQUENCE [LARGE SCALE GENOMIC DNA]</scope>
    <source>
        <strain evidence="2 3">BLCC-F154</strain>
    </source>
</reference>
<evidence type="ECO:0000256" key="1">
    <source>
        <dbReference type="SAM" id="MobiDB-lite"/>
    </source>
</evidence>
<gene>
    <name evidence="2" type="ORF">ACE1B6_07375</name>
</gene>
<evidence type="ECO:0000313" key="2">
    <source>
        <dbReference type="EMBL" id="MFB2935084.1"/>
    </source>
</evidence>
<organism evidence="2 3">
    <name type="scientific">Floridaenema fluviatile BLCC-F154</name>
    <dbReference type="NCBI Taxonomy" id="3153640"/>
    <lineage>
        <taxon>Bacteria</taxon>
        <taxon>Bacillati</taxon>
        <taxon>Cyanobacteriota</taxon>
        <taxon>Cyanophyceae</taxon>
        <taxon>Oscillatoriophycideae</taxon>
        <taxon>Aerosakkonematales</taxon>
        <taxon>Aerosakkonemataceae</taxon>
        <taxon>Floridanema</taxon>
        <taxon>Floridanema fluviatile</taxon>
    </lineage>
</organism>